<name>A0A7X6K7H3_9MICC</name>
<reference evidence="1 2" key="1">
    <citation type="submission" date="2020-04" db="EMBL/GenBank/DDBJ databases">
        <title>Arthrobacter sp. nov.</title>
        <authorList>
            <person name="Liu S."/>
        </authorList>
    </citation>
    <scope>NUCLEOTIDE SEQUENCE [LARGE SCALE GENOMIC DNA]</scope>
    <source>
        <strain evidence="1 2">E918</strain>
    </source>
</reference>
<organism evidence="1 2">
    <name type="scientific">Arthrobacter mobilis</name>
    <dbReference type="NCBI Taxonomy" id="2724944"/>
    <lineage>
        <taxon>Bacteria</taxon>
        <taxon>Bacillati</taxon>
        <taxon>Actinomycetota</taxon>
        <taxon>Actinomycetes</taxon>
        <taxon>Micrococcales</taxon>
        <taxon>Micrococcaceae</taxon>
        <taxon>Arthrobacter</taxon>
    </lineage>
</organism>
<evidence type="ECO:0000313" key="1">
    <source>
        <dbReference type="EMBL" id="NKX56561.1"/>
    </source>
</evidence>
<accession>A0A7X6K7H3</accession>
<dbReference type="Proteomes" id="UP000544090">
    <property type="component" value="Unassembled WGS sequence"/>
</dbReference>
<keyword evidence="2" id="KW-1185">Reference proteome</keyword>
<proteinExistence type="predicted"/>
<sequence length="70" mass="7900">MTVHPPAGSGWDTVQGQLESAAEDMRLVAMAEKRHGILVTRHRQHTFTVAISPEVPYGMTYERDEHVLTR</sequence>
<gene>
    <name evidence="1" type="ORF">HGG74_18935</name>
</gene>
<dbReference type="AlphaFoldDB" id="A0A7X6K7H3"/>
<evidence type="ECO:0000313" key="2">
    <source>
        <dbReference type="Proteomes" id="UP000544090"/>
    </source>
</evidence>
<protein>
    <submittedName>
        <fullName evidence="1">Uncharacterized protein</fullName>
    </submittedName>
</protein>
<comment type="caution">
    <text evidence="1">The sequence shown here is derived from an EMBL/GenBank/DDBJ whole genome shotgun (WGS) entry which is preliminary data.</text>
</comment>
<dbReference type="EMBL" id="JAAZSQ010000027">
    <property type="protein sequence ID" value="NKX56561.1"/>
    <property type="molecule type" value="Genomic_DNA"/>
</dbReference>